<evidence type="ECO:0000313" key="2">
    <source>
        <dbReference type="EMBL" id="POM25799.1"/>
    </source>
</evidence>
<name>A0A2P4ULC8_9ACTN</name>
<accession>A0A2P4ULC8</accession>
<reference evidence="2 3" key="1">
    <citation type="journal article" date="2017" name="Chemistry">
        <title>Isolation, Biosynthesis and Chemical Modifications of Rubterolones A-F: Rare Tropolone Alkaloids from Actinomadura sp. 5-2.</title>
        <authorList>
            <person name="Guo H."/>
            <person name="Benndorf R."/>
            <person name="Leichnitz D."/>
            <person name="Klassen J.L."/>
            <person name="Vollmers J."/>
            <person name="Gorls H."/>
            <person name="Steinacker M."/>
            <person name="Weigel C."/>
            <person name="Dahse H.M."/>
            <person name="Kaster A.K."/>
            <person name="de Beer Z.W."/>
            <person name="Poulsen M."/>
            <person name="Beemelmanns C."/>
        </authorList>
    </citation>
    <scope>NUCLEOTIDE SEQUENCE [LARGE SCALE GENOMIC DNA]</scope>
    <source>
        <strain evidence="2 3">5-2</strain>
    </source>
</reference>
<keyword evidence="3" id="KW-1185">Reference proteome</keyword>
<evidence type="ECO:0000313" key="3">
    <source>
        <dbReference type="Proteomes" id="UP000242367"/>
    </source>
</evidence>
<proteinExistence type="predicted"/>
<comment type="caution">
    <text evidence="2">The sequence shown here is derived from an EMBL/GenBank/DDBJ whole genome shotgun (WGS) entry which is preliminary data.</text>
</comment>
<dbReference type="InterPro" id="IPR014942">
    <property type="entry name" value="AbiEii"/>
</dbReference>
<gene>
    <name evidence="2" type="ORF">BTM25_01820</name>
</gene>
<evidence type="ECO:0008006" key="4">
    <source>
        <dbReference type="Google" id="ProtNLM"/>
    </source>
</evidence>
<organism evidence="2 3">
    <name type="scientific">Actinomadura rubteroloni</name>
    <dbReference type="NCBI Taxonomy" id="1926885"/>
    <lineage>
        <taxon>Bacteria</taxon>
        <taxon>Bacillati</taxon>
        <taxon>Actinomycetota</taxon>
        <taxon>Actinomycetes</taxon>
        <taxon>Streptosporangiales</taxon>
        <taxon>Thermomonosporaceae</taxon>
        <taxon>Actinomadura</taxon>
    </lineage>
</organism>
<dbReference type="Proteomes" id="UP000242367">
    <property type="component" value="Unassembled WGS sequence"/>
</dbReference>
<dbReference type="EMBL" id="MTBP01000001">
    <property type="protein sequence ID" value="POM25799.1"/>
    <property type="molecule type" value="Genomic_DNA"/>
</dbReference>
<protein>
    <recommendedName>
        <fullName evidence="4">Nucleotidyl transferase AbiEii/AbiGii toxin family protein</fullName>
    </recommendedName>
</protein>
<sequence length="432" mass="48187">MNWDDIPWGPWPEGTEPPPTDPDAEQRRRLGLPATLRLVRDGRQPLLFDPSLKHHSRAMRAGPPRFASATKKHRWSVARRQALDHVLTAVASSPWADHLVLRGSLLLRAWYGEAAREPHDLDFVVVPASFGIADDRAEPMLADLARRAEDVSHRSGDVRLSADDAVRDDIWTYDRVPGRRLVLPWGTDGLPEGTVQLDFVFNEPLPVAPTWTPLPPLSGTGATLRVQAATPELSLAWKVMWLLDDMYPQGKDLYDALLLAGDTPLDFRLLADVLVAADPTHVRRLPTLDDVKRLRVDWPEFQKEHPELPGTETDAHQRLIHALTPTFTADDGLPTADYARRAELLSPRVAEYTPVLASEGTEAVLRRMALTDRLDANEATIILNELLHRAPTDVPATLEAVLTGYTAASSDWSEYLARYPEARTKILNDLVP</sequence>
<dbReference type="Pfam" id="PF08843">
    <property type="entry name" value="AbiEii"/>
    <property type="match status" value="1"/>
</dbReference>
<feature type="region of interest" description="Disordered" evidence="1">
    <location>
        <begin position="1"/>
        <end position="26"/>
    </location>
</feature>
<dbReference type="AlphaFoldDB" id="A0A2P4ULC8"/>
<evidence type="ECO:0000256" key="1">
    <source>
        <dbReference type="SAM" id="MobiDB-lite"/>
    </source>
</evidence>